<feature type="transmembrane region" description="Helical" evidence="1">
    <location>
        <begin position="57"/>
        <end position="78"/>
    </location>
</feature>
<proteinExistence type="predicted"/>
<keyword evidence="1" id="KW-1133">Transmembrane helix</keyword>
<name>A0A5S9P5H2_MYCVN</name>
<dbReference type="InterPro" id="IPR027381">
    <property type="entry name" value="LytR/CpsA/Psr_C"/>
</dbReference>
<dbReference type="EMBL" id="CACSIP010000006">
    <property type="protein sequence ID" value="CAA0098628.1"/>
    <property type="molecule type" value="Genomic_DNA"/>
</dbReference>
<dbReference type="Pfam" id="PF13399">
    <property type="entry name" value="LytR_C"/>
    <property type="match status" value="1"/>
</dbReference>
<organism evidence="3 4">
    <name type="scientific">Mycolicibacterium vanbaalenii</name>
    <name type="common">Mycobacterium vanbaalenii</name>
    <dbReference type="NCBI Taxonomy" id="110539"/>
    <lineage>
        <taxon>Bacteria</taxon>
        <taxon>Bacillati</taxon>
        <taxon>Actinomycetota</taxon>
        <taxon>Actinomycetes</taxon>
        <taxon>Mycobacteriales</taxon>
        <taxon>Mycobacteriaceae</taxon>
        <taxon>Mycolicibacterium</taxon>
    </lineage>
</organism>
<feature type="domain" description="LytR/CpsA/Psr regulator C-terminal" evidence="2">
    <location>
        <begin position="127"/>
        <end position="215"/>
    </location>
</feature>
<evidence type="ECO:0000259" key="2">
    <source>
        <dbReference type="Pfam" id="PF13399"/>
    </source>
</evidence>
<evidence type="ECO:0000313" key="3">
    <source>
        <dbReference type="EMBL" id="CAA0098628.1"/>
    </source>
</evidence>
<keyword evidence="1" id="KW-0812">Transmembrane</keyword>
<reference evidence="3 4" key="1">
    <citation type="submission" date="2019-11" db="EMBL/GenBank/DDBJ databases">
        <authorList>
            <person name="Holert J."/>
        </authorList>
    </citation>
    <scope>NUCLEOTIDE SEQUENCE [LARGE SCALE GENOMIC DNA]</scope>
    <source>
        <strain evidence="3">BC8_1</strain>
    </source>
</reference>
<gene>
    <name evidence="3" type="ORF">AELLOGFF_03142</name>
</gene>
<dbReference type="Gene3D" id="3.30.70.2390">
    <property type="match status" value="1"/>
</dbReference>
<dbReference type="AlphaFoldDB" id="A0A5S9P5H2"/>
<dbReference type="Proteomes" id="UP000430146">
    <property type="component" value="Unassembled WGS sequence"/>
</dbReference>
<accession>A0A5S9P5H2</accession>
<keyword evidence="1" id="KW-0472">Membrane</keyword>
<dbReference type="NCBIfam" id="NF035953">
    <property type="entry name" value="integrity_Cei"/>
    <property type="match status" value="1"/>
</dbReference>
<protein>
    <recommendedName>
        <fullName evidence="2">LytR/CpsA/Psr regulator C-terminal domain-containing protein</fullName>
    </recommendedName>
</protein>
<keyword evidence="4" id="KW-1185">Reference proteome</keyword>
<evidence type="ECO:0000313" key="4">
    <source>
        <dbReference type="Proteomes" id="UP000430146"/>
    </source>
</evidence>
<evidence type="ECO:0000256" key="1">
    <source>
        <dbReference type="SAM" id="Phobius"/>
    </source>
</evidence>
<sequence>MIRARNATASIVIYITSTNAPVGAPVVAALRVHNVVAQITEGTAFDKHGRPFRRRSFLPGIVLFASLAVVTALVWMIALSRPPEVREAAVCNPPPTPADPNAFTPRLGEQVPRAEMTDVTPAKLADTNVRVLNASGQGGQAAEVAGALRDLGFAEPEADNDPIYETARLACQGQIRFGPSGRAAAAAVWLVAPCTELFQDERTEDTVDLALGTDFTELSRGDDIDAVLASLLPDATQPADPALLSKIHTGTC</sequence>